<organism evidence="1 2">
    <name type="scientific">Rangifer tarandus platyrhynchus</name>
    <name type="common">Svalbard reindeer</name>
    <dbReference type="NCBI Taxonomy" id="3082113"/>
    <lineage>
        <taxon>Eukaryota</taxon>
        <taxon>Metazoa</taxon>
        <taxon>Chordata</taxon>
        <taxon>Craniata</taxon>
        <taxon>Vertebrata</taxon>
        <taxon>Euteleostomi</taxon>
        <taxon>Mammalia</taxon>
        <taxon>Eutheria</taxon>
        <taxon>Laurasiatheria</taxon>
        <taxon>Artiodactyla</taxon>
        <taxon>Ruminantia</taxon>
        <taxon>Pecora</taxon>
        <taxon>Cervidae</taxon>
        <taxon>Odocoileinae</taxon>
        <taxon>Rangifer</taxon>
    </lineage>
</organism>
<proteinExistence type="predicted"/>
<dbReference type="EMBL" id="OX459956">
    <property type="protein sequence ID" value="CAI9162391.1"/>
    <property type="molecule type" value="Genomic_DNA"/>
</dbReference>
<sequence length="107" mass="12266">MAAADAKCMGFITLCESRRETSCLSSGEDSLFSSQLRSQDWFYISQCFESHSLCSLGKDEPYVKALTSMRDQEQGAHQERLTKEKLLRLLLKAEEDLSRIFKEFLSE</sequence>
<gene>
    <name evidence="1" type="ORF">MRATA1EN1_LOCUS11353</name>
</gene>
<reference evidence="1" key="1">
    <citation type="submission" date="2023-04" db="EMBL/GenBank/DDBJ databases">
        <authorList>
            <consortium name="ELIXIR-Norway"/>
        </authorList>
    </citation>
    <scope>NUCLEOTIDE SEQUENCE [LARGE SCALE GENOMIC DNA]</scope>
</reference>
<protein>
    <submittedName>
        <fullName evidence="1">Uncharacterized protein</fullName>
    </submittedName>
</protein>
<evidence type="ECO:0000313" key="1">
    <source>
        <dbReference type="EMBL" id="CAI9162391.1"/>
    </source>
</evidence>
<dbReference type="Proteomes" id="UP001176941">
    <property type="component" value="Chromosome 20"/>
</dbReference>
<keyword evidence="2" id="KW-1185">Reference proteome</keyword>
<accession>A0ABN8YR87</accession>
<name>A0ABN8YR87_RANTA</name>
<evidence type="ECO:0000313" key="2">
    <source>
        <dbReference type="Proteomes" id="UP001176941"/>
    </source>
</evidence>